<dbReference type="InParanoid" id="A0A395JPQ2"/>
<organism evidence="5 6">
    <name type="scientific">Arenicella xantha</name>
    <dbReference type="NCBI Taxonomy" id="644221"/>
    <lineage>
        <taxon>Bacteria</taxon>
        <taxon>Pseudomonadati</taxon>
        <taxon>Pseudomonadota</taxon>
        <taxon>Gammaproteobacteria</taxon>
        <taxon>Arenicellales</taxon>
        <taxon>Arenicellaceae</taxon>
        <taxon>Arenicella</taxon>
    </lineage>
</organism>
<dbReference type="InterPro" id="IPR040170">
    <property type="entry name" value="Cytosol_ACT"/>
</dbReference>
<dbReference type="GO" id="GO:0005829">
    <property type="term" value="C:cytosol"/>
    <property type="evidence" value="ECO:0007669"/>
    <property type="project" value="TreeGrafter"/>
</dbReference>
<keyword evidence="2 3" id="KW-0378">Hydrolase</keyword>
<dbReference type="InterPro" id="IPR033120">
    <property type="entry name" value="HOTDOG_ACOT"/>
</dbReference>
<dbReference type="Proteomes" id="UP000253083">
    <property type="component" value="Unassembled WGS sequence"/>
</dbReference>
<reference evidence="5 6" key="1">
    <citation type="submission" date="2018-06" db="EMBL/GenBank/DDBJ databases">
        <title>Genomic Encyclopedia of Type Strains, Phase IV (KMG-IV): sequencing the most valuable type-strain genomes for metagenomic binning, comparative biology and taxonomic classification.</title>
        <authorList>
            <person name="Goeker M."/>
        </authorList>
    </citation>
    <scope>NUCLEOTIDE SEQUENCE [LARGE SCALE GENOMIC DNA]</scope>
    <source>
        <strain evidence="5 6">DSM 24032</strain>
    </source>
</reference>
<feature type="domain" description="HotDog ACOT-type" evidence="4">
    <location>
        <begin position="1"/>
        <end position="110"/>
    </location>
</feature>
<dbReference type="GO" id="GO:0052816">
    <property type="term" value="F:long-chain fatty acyl-CoA hydrolase activity"/>
    <property type="evidence" value="ECO:0007669"/>
    <property type="project" value="TreeGrafter"/>
</dbReference>
<evidence type="ECO:0000256" key="1">
    <source>
        <dbReference type="ARBA" id="ARBA00010458"/>
    </source>
</evidence>
<dbReference type="InterPro" id="IPR029069">
    <property type="entry name" value="HotDog_dom_sf"/>
</dbReference>
<gene>
    <name evidence="5" type="ORF">DFR28_1011008</name>
</gene>
<dbReference type="Pfam" id="PF03061">
    <property type="entry name" value="4HBT"/>
    <property type="match status" value="1"/>
</dbReference>
<comment type="caution">
    <text evidence="5">The sequence shown here is derived from an EMBL/GenBank/DDBJ whole genome shotgun (WGS) entry which is preliminary data.</text>
</comment>
<dbReference type="RefSeq" id="WP_113953173.1">
    <property type="nucleotide sequence ID" value="NZ_QNRT01000001.1"/>
</dbReference>
<sequence length="120" mass="13690">MEHYKIVLPADLNDYGSLFGGTLLKWVDEIAYIRVSLDFPGQHFVTIGLDNVEFKHPIREGQILRFRCCQTRVGKTSVTYNVQVFGARYEANSEVVLFENNITFVCVDRNGKKDTIKALS</sequence>
<evidence type="ECO:0000256" key="3">
    <source>
        <dbReference type="PROSITE-ProRule" id="PRU01106"/>
    </source>
</evidence>
<keyword evidence="6" id="KW-1185">Reference proteome</keyword>
<evidence type="ECO:0000313" key="6">
    <source>
        <dbReference type="Proteomes" id="UP000253083"/>
    </source>
</evidence>
<dbReference type="GO" id="GO:0009062">
    <property type="term" value="P:fatty acid catabolic process"/>
    <property type="evidence" value="ECO:0007669"/>
    <property type="project" value="TreeGrafter"/>
</dbReference>
<accession>A0A395JPQ2</accession>
<evidence type="ECO:0000313" key="5">
    <source>
        <dbReference type="EMBL" id="RBP53621.1"/>
    </source>
</evidence>
<dbReference type="PANTHER" id="PTHR11049">
    <property type="entry name" value="ACYL COENZYME A THIOESTER HYDROLASE"/>
    <property type="match status" value="1"/>
</dbReference>
<name>A0A395JPQ2_9GAMM</name>
<dbReference type="PANTHER" id="PTHR11049:SF31">
    <property type="entry name" value="HOTDOG ACOT-TYPE DOMAIN-CONTAINING PROTEIN"/>
    <property type="match status" value="1"/>
</dbReference>
<dbReference type="EMBL" id="QNRT01000001">
    <property type="protein sequence ID" value="RBP53621.1"/>
    <property type="molecule type" value="Genomic_DNA"/>
</dbReference>
<dbReference type="CDD" id="cd03442">
    <property type="entry name" value="BFIT_BACH"/>
    <property type="match status" value="1"/>
</dbReference>
<dbReference type="SUPFAM" id="SSF54637">
    <property type="entry name" value="Thioesterase/thiol ester dehydrase-isomerase"/>
    <property type="match status" value="1"/>
</dbReference>
<dbReference type="Gene3D" id="3.10.129.10">
    <property type="entry name" value="Hotdog Thioesterase"/>
    <property type="match status" value="1"/>
</dbReference>
<comment type="similarity">
    <text evidence="1">Belongs to the acyl coenzyme A hydrolase family.</text>
</comment>
<dbReference type="PROSITE" id="PS51770">
    <property type="entry name" value="HOTDOG_ACOT"/>
    <property type="match status" value="1"/>
</dbReference>
<dbReference type="GO" id="GO:0006637">
    <property type="term" value="P:acyl-CoA metabolic process"/>
    <property type="evidence" value="ECO:0007669"/>
    <property type="project" value="TreeGrafter"/>
</dbReference>
<dbReference type="FunCoup" id="A0A395JPQ2">
    <property type="interactions" value="197"/>
</dbReference>
<dbReference type="AlphaFoldDB" id="A0A395JPQ2"/>
<dbReference type="OrthoDB" id="8894489at2"/>
<dbReference type="InterPro" id="IPR006683">
    <property type="entry name" value="Thioestr_dom"/>
</dbReference>
<evidence type="ECO:0000259" key="4">
    <source>
        <dbReference type="PROSITE" id="PS51770"/>
    </source>
</evidence>
<evidence type="ECO:0000256" key="2">
    <source>
        <dbReference type="ARBA" id="ARBA00022801"/>
    </source>
</evidence>
<protein>
    <submittedName>
        <fullName evidence="5">Acyl-CoA hydrolase</fullName>
    </submittedName>
</protein>
<proteinExistence type="inferred from homology"/>